<dbReference type="PANTHER" id="PTHR30035:SF3">
    <property type="entry name" value="INTERMEMBRANE PHOSPHOLIPID TRANSPORT SYSTEM LIPOPROTEIN MLAA"/>
    <property type="match status" value="1"/>
</dbReference>
<comment type="caution">
    <text evidence="4">The sequence shown here is derived from an EMBL/GenBank/DDBJ whole genome shotgun (WGS) entry which is preliminary data.</text>
</comment>
<protein>
    <submittedName>
        <fullName evidence="4">MlaA family lipoprotein</fullName>
    </submittedName>
</protein>
<keyword evidence="5" id="KW-1185">Reference proteome</keyword>
<keyword evidence="2" id="KW-0732">Signal</keyword>
<dbReference type="Proteomes" id="UP001149719">
    <property type="component" value="Unassembled WGS sequence"/>
</dbReference>
<evidence type="ECO:0000256" key="1">
    <source>
        <dbReference type="ARBA" id="ARBA00010634"/>
    </source>
</evidence>
<proteinExistence type="inferred from homology"/>
<feature type="compositionally biased region" description="Acidic residues" evidence="3">
    <location>
        <begin position="125"/>
        <end position="152"/>
    </location>
</feature>
<keyword evidence="4" id="KW-0449">Lipoprotein</keyword>
<dbReference type="PANTHER" id="PTHR30035">
    <property type="entry name" value="LIPOPROTEIN VACJ-RELATED"/>
    <property type="match status" value="1"/>
</dbReference>
<evidence type="ECO:0000256" key="3">
    <source>
        <dbReference type="SAM" id="MobiDB-lite"/>
    </source>
</evidence>
<name>A0ABT4JV99_9GAMM</name>
<evidence type="ECO:0000313" key="4">
    <source>
        <dbReference type="EMBL" id="MCZ2722270.1"/>
    </source>
</evidence>
<feature type="region of interest" description="Disordered" evidence="3">
    <location>
        <begin position="109"/>
        <end position="152"/>
    </location>
</feature>
<dbReference type="InterPro" id="IPR007428">
    <property type="entry name" value="MlaA"/>
</dbReference>
<dbReference type="Pfam" id="PF04333">
    <property type="entry name" value="MlaA"/>
    <property type="match status" value="1"/>
</dbReference>
<dbReference type="EMBL" id="JAPUBN010000017">
    <property type="protein sequence ID" value="MCZ2722270.1"/>
    <property type="molecule type" value="Genomic_DNA"/>
</dbReference>
<evidence type="ECO:0000313" key="5">
    <source>
        <dbReference type="Proteomes" id="UP001149719"/>
    </source>
</evidence>
<comment type="similarity">
    <text evidence="1">Belongs to the MlaA family.</text>
</comment>
<reference evidence="4" key="1">
    <citation type="submission" date="2022-12" db="EMBL/GenBank/DDBJ databases">
        <title>Marinomonas 15G1-11 sp. nov, isolated from marine algae.</title>
        <authorList>
            <person name="Butt M."/>
            <person name="Choi D.G."/>
            <person name="Kim J.M."/>
            <person name="Lee J.K."/>
            <person name="Baek J.H."/>
            <person name="Jeon C.O."/>
        </authorList>
    </citation>
    <scope>NUCLEOTIDE SEQUENCE</scope>
    <source>
        <strain evidence="4">15G1-11</strain>
    </source>
</reference>
<organism evidence="4 5">
    <name type="scientific">Marinomonas phaeophyticola</name>
    <dbReference type="NCBI Taxonomy" id="3004091"/>
    <lineage>
        <taxon>Bacteria</taxon>
        <taxon>Pseudomonadati</taxon>
        <taxon>Pseudomonadota</taxon>
        <taxon>Gammaproteobacteria</taxon>
        <taxon>Oceanospirillales</taxon>
        <taxon>Oceanospirillaceae</taxon>
        <taxon>Marinomonas</taxon>
    </lineage>
</organism>
<evidence type="ECO:0000256" key="2">
    <source>
        <dbReference type="ARBA" id="ARBA00022729"/>
    </source>
</evidence>
<gene>
    <name evidence="4" type="ORF">O1D97_11680</name>
</gene>
<sequence>MATELGLTEKEEDFGQTLGYWGVGSGPYVVLPLFGPSTVRDTGGLVLDFYDYDSVELLELSSHGELGLTALEIIDLRASFLAAESLIFGDHYTFIRDVYLQTRERAIRDGAQSKMKSEKSADDASWGEESDSWGEETDTDSWGEIDEEPETI</sequence>
<accession>A0ABT4JV99</accession>